<evidence type="ECO:0000313" key="1">
    <source>
        <dbReference type="EMBL" id="KMU88829.1"/>
    </source>
</evidence>
<dbReference type="EMBL" id="DS017007">
    <property type="protein sequence ID" value="KMU88829.1"/>
    <property type="molecule type" value="Genomic_DNA"/>
</dbReference>
<organism evidence="1 2">
    <name type="scientific">Coccidioides immitis H538.4</name>
    <dbReference type="NCBI Taxonomy" id="396776"/>
    <lineage>
        <taxon>Eukaryota</taxon>
        <taxon>Fungi</taxon>
        <taxon>Dikarya</taxon>
        <taxon>Ascomycota</taxon>
        <taxon>Pezizomycotina</taxon>
        <taxon>Eurotiomycetes</taxon>
        <taxon>Eurotiomycetidae</taxon>
        <taxon>Onygenales</taxon>
        <taxon>Onygenaceae</taxon>
        <taxon>Coccidioides</taxon>
    </lineage>
</organism>
<sequence length="182" mass="20365">MPRRIIYLSDIRELDPVGKGVAIAGLTLLIEVRTVVRAFIKHRWTSDPWLSCLCTDYGWDGYCIASVRVFIPFISGIDPCLQPECFFQSLPAGTIEIGRQKISARGSVRIITCTDQRRAFQRFHGPTSLHICHMPKNNEGYDVLLPSLKDVSPANLGNYTHTWVRLSVSARFEGSPAGPLPH</sequence>
<reference evidence="2" key="1">
    <citation type="journal article" date="2010" name="Genome Res.">
        <title>Population genomic sequencing of Coccidioides fungi reveals recent hybridization and transposon control.</title>
        <authorList>
            <person name="Neafsey D.E."/>
            <person name="Barker B.M."/>
            <person name="Sharpton T.J."/>
            <person name="Stajich J.E."/>
            <person name="Park D.J."/>
            <person name="Whiston E."/>
            <person name="Hung C.-Y."/>
            <person name="McMahan C."/>
            <person name="White J."/>
            <person name="Sykes S."/>
            <person name="Heiman D."/>
            <person name="Young S."/>
            <person name="Zeng Q."/>
            <person name="Abouelleil A."/>
            <person name="Aftuck L."/>
            <person name="Bessette D."/>
            <person name="Brown A."/>
            <person name="FitzGerald M."/>
            <person name="Lui A."/>
            <person name="Macdonald J.P."/>
            <person name="Priest M."/>
            <person name="Orbach M.J."/>
            <person name="Galgiani J.N."/>
            <person name="Kirkland T.N."/>
            <person name="Cole G.T."/>
            <person name="Birren B.W."/>
            <person name="Henn M.R."/>
            <person name="Taylor J.W."/>
            <person name="Rounsley S.D."/>
        </authorList>
    </citation>
    <scope>NUCLEOTIDE SEQUENCE [LARGE SCALE GENOMIC DNA]</scope>
    <source>
        <strain evidence="2">H538.4</strain>
    </source>
</reference>
<evidence type="ECO:0000313" key="2">
    <source>
        <dbReference type="Proteomes" id="UP000054563"/>
    </source>
</evidence>
<name>A0A0J8RXE4_COCIT</name>
<dbReference type="AlphaFoldDB" id="A0A0J8RXE4"/>
<protein>
    <submittedName>
        <fullName evidence="1">Uncharacterized protein</fullName>
    </submittedName>
</protein>
<dbReference type="VEuPathDB" id="FungiDB:CIHG_06496"/>
<accession>A0A0J8RXE4</accession>
<dbReference type="Proteomes" id="UP000054563">
    <property type="component" value="Unassembled WGS sequence"/>
</dbReference>
<gene>
    <name evidence="1" type="ORF">CIHG_06496</name>
</gene>
<proteinExistence type="predicted"/>